<dbReference type="InterPro" id="IPR047175">
    <property type="entry name" value="CotS-like"/>
</dbReference>
<reference evidence="2" key="1">
    <citation type="submission" date="2021-09" db="EMBL/GenBank/DDBJ databases">
        <title>Genome analysis of Fictibacillus sp. KIGAM418 isolated from marine sediment.</title>
        <authorList>
            <person name="Seo M.-J."/>
            <person name="Cho E.-S."/>
            <person name="Hwang C.Y."/>
        </authorList>
    </citation>
    <scope>NUCLEOTIDE SEQUENCE</scope>
    <source>
        <strain evidence="2">KIGAM418</strain>
    </source>
</reference>
<dbReference type="AlphaFoldDB" id="A0A9X2BCG0"/>
<evidence type="ECO:0000313" key="2">
    <source>
        <dbReference type="EMBL" id="MCK6255685.1"/>
    </source>
</evidence>
<dbReference type="SUPFAM" id="SSF56112">
    <property type="entry name" value="Protein kinase-like (PK-like)"/>
    <property type="match status" value="1"/>
</dbReference>
<dbReference type="Pfam" id="PF01636">
    <property type="entry name" value="APH"/>
    <property type="match status" value="1"/>
</dbReference>
<feature type="domain" description="Aminoglycoside phosphotransferase" evidence="1">
    <location>
        <begin position="54"/>
        <end position="265"/>
    </location>
</feature>
<evidence type="ECO:0000259" key="1">
    <source>
        <dbReference type="Pfam" id="PF01636"/>
    </source>
</evidence>
<dbReference type="Gene3D" id="3.30.200.20">
    <property type="entry name" value="Phosphorylase Kinase, domain 1"/>
    <property type="match status" value="1"/>
</dbReference>
<dbReference type="EMBL" id="JAIWJX010000002">
    <property type="protein sequence ID" value="MCK6255685.1"/>
    <property type="molecule type" value="Genomic_DNA"/>
</dbReference>
<name>A0A9X2BCG0_9BACL</name>
<keyword evidence="3" id="KW-1185">Reference proteome</keyword>
<dbReference type="InterPro" id="IPR002575">
    <property type="entry name" value="Aminoglycoside_PTrfase"/>
</dbReference>
<gene>
    <name evidence="2" type="ORF">LCY76_03490</name>
</gene>
<dbReference type="PANTHER" id="PTHR39179:SF3">
    <property type="entry name" value="COTS-RELATED PROTEIN"/>
    <property type="match status" value="1"/>
</dbReference>
<evidence type="ECO:0000313" key="3">
    <source>
        <dbReference type="Proteomes" id="UP001139011"/>
    </source>
</evidence>
<protein>
    <submittedName>
        <fullName evidence="2">Phosphotransferase</fullName>
    </submittedName>
</protein>
<dbReference type="RefSeq" id="WP_248251477.1">
    <property type="nucleotide sequence ID" value="NZ_JAIWJX010000002.1"/>
</dbReference>
<accession>A0A9X2BCG0</accession>
<sequence>MKQVRGQKVFLSDAVLSSLIYTHYGLTVQSIERVLAIPKVHTDQGIFGFKNANELNDLPFVAHCIEWMKQNHFSFIPSVLPCHNGQVYFEHENELYYMEEWAKGKDILFADLSLCERIGAALAHFHHAAEGAVPPSDSSRMEYGSRVHKLNGVYQDIQKWKTEYKPVPEWTFEPWMLDVLETRCRLAYSYIHRLEEEHGEVKGALCHGSLHQRNILLDGDQKIYFIDVESLVFAERPYDLASFIHYYAPSYNWKPAVIHRFIKGYQEHSVQSLSFNEWKFLFSFLAFPRRVESWCYRHFGSQTPSESTYFKLLGILVHDQPKESLFTQFHPETLESSFHLFYEMVKGRMG</sequence>
<dbReference type="Gene3D" id="3.90.1200.10">
    <property type="match status" value="1"/>
</dbReference>
<comment type="caution">
    <text evidence="2">The sequence shown here is derived from an EMBL/GenBank/DDBJ whole genome shotgun (WGS) entry which is preliminary data.</text>
</comment>
<organism evidence="2 3">
    <name type="scientific">Fictibacillus marinisediminis</name>
    <dbReference type="NCBI Taxonomy" id="2878389"/>
    <lineage>
        <taxon>Bacteria</taxon>
        <taxon>Bacillati</taxon>
        <taxon>Bacillota</taxon>
        <taxon>Bacilli</taxon>
        <taxon>Bacillales</taxon>
        <taxon>Fictibacillaceae</taxon>
        <taxon>Fictibacillus</taxon>
    </lineage>
</organism>
<dbReference type="GO" id="GO:0042601">
    <property type="term" value="C:endospore-forming forespore"/>
    <property type="evidence" value="ECO:0007669"/>
    <property type="project" value="TreeGrafter"/>
</dbReference>
<dbReference type="InterPro" id="IPR011009">
    <property type="entry name" value="Kinase-like_dom_sf"/>
</dbReference>
<proteinExistence type="predicted"/>
<dbReference type="Proteomes" id="UP001139011">
    <property type="component" value="Unassembled WGS sequence"/>
</dbReference>
<dbReference type="PANTHER" id="PTHR39179">
    <property type="entry name" value="SPORE COAT PROTEIN I"/>
    <property type="match status" value="1"/>
</dbReference>